<keyword evidence="1" id="KW-1133">Transmembrane helix</keyword>
<feature type="transmembrane region" description="Helical" evidence="1">
    <location>
        <begin position="48"/>
        <end position="73"/>
    </location>
</feature>
<keyword evidence="3" id="KW-1185">Reference proteome</keyword>
<feature type="transmembrane region" description="Helical" evidence="1">
    <location>
        <begin position="7"/>
        <end position="28"/>
    </location>
</feature>
<dbReference type="EMBL" id="JAUMVS010000161">
    <property type="protein sequence ID" value="MDO4842410.1"/>
    <property type="molecule type" value="Genomic_DNA"/>
</dbReference>
<name>A0AA43RIM1_9ACTN</name>
<evidence type="ECO:0000313" key="3">
    <source>
        <dbReference type="Proteomes" id="UP001168575"/>
    </source>
</evidence>
<reference evidence="2" key="1">
    <citation type="submission" date="2023-07" db="EMBL/GenBank/DDBJ databases">
        <title>Between Cages and Wild: Unraveling the Impact of Captivity on Animal Microbiomes and Antimicrobial Resistance.</title>
        <authorList>
            <person name="Schmartz G.P."/>
            <person name="Rehner J."/>
            <person name="Schuff M.J."/>
            <person name="Becker S.L."/>
            <person name="Kravczyk M."/>
            <person name="Gurevich A."/>
            <person name="Francke R."/>
            <person name="Mueller R."/>
            <person name="Keller V."/>
            <person name="Keller A."/>
        </authorList>
    </citation>
    <scope>NUCLEOTIDE SEQUENCE</scope>
    <source>
        <strain evidence="2">S12M_St_49</strain>
    </source>
</reference>
<keyword evidence="1" id="KW-0472">Membrane</keyword>
<organism evidence="2 3">
    <name type="scientific">Phoenicibacter congonensis</name>
    <dbReference type="NCBI Taxonomy" id="1944646"/>
    <lineage>
        <taxon>Bacteria</taxon>
        <taxon>Bacillati</taxon>
        <taxon>Actinomycetota</taxon>
        <taxon>Coriobacteriia</taxon>
        <taxon>Eggerthellales</taxon>
        <taxon>Eggerthellaceae</taxon>
        <taxon>Phoenicibacter</taxon>
    </lineage>
</organism>
<feature type="transmembrane region" description="Helical" evidence="1">
    <location>
        <begin position="85"/>
        <end position="103"/>
    </location>
</feature>
<proteinExistence type="predicted"/>
<keyword evidence="1" id="KW-0812">Transmembrane</keyword>
<evidence type="ECO:0000313" key="2">
    <source>
        <dbReference type="EMBL" id="MDO4842410.1"/>
    </source>
</evidence>
<evidence type="ECO:0000256" key="1">
    <source>
        <dbReference type="SAM" id="Phobius"/>
    </source>
</evidence>
<accession>A0AA43RIM1</accession>
<feature type="transmembrane region" description="Helical" evidence="1">
    <location>
        <begin position="115"/>
        <end position="133"/>
    </location>
</feature>
<comment type="caution">
    <text evidence="2">The sequence shown here is derived from an EMBL/GenBank/DDBJ whole genome shotgun (WGS) entry which is preliminary data.</text>
</comment>
<dbReference type="AlphaFoldDB" id="A0AA43RIM1"/>
<sequence>MAKKALKIILTILGAGCLVGAYIIHYFAERKLGMVRWLNFQVAQYKKAMPVDTIEIVAIWAVVLLFLITAFLLYKNRKQLKPESVLPFCILALAAAVTVFLFFSPDFQKPSERYFLEACTSLGALCAFVACLLR</sequence>
<dbReference type="Proteomes" id="UP001168575">
    <property type="component" value="Unassembled WGS sequence"/>
</dbReference>
<protein>
    <submittedName>
        <fullName evidence="2">Uncharacterized protein</fullName>
    </submittedName>
</protein>
<gene>
    <name evidence="2" type="ORF">Q3982_07030</name>
</gene>